<evidence type="ECO:0000256" key="2">
    <source>
        <dbReference type="ARBA" id="ARBA00023125"/>
    </source>
</evidence>
<comment type="caution">
    <text evidence="6">The sequence shown here is derived from an EMBL/GenBank/DDBJ whole genome shotgun (WGS) entry which is preliminary data.</text>
</comment>
<dbReference type="PROSITE" id="PS51063">
    <property type="entry name" value="HTH_CRP_2"/>
    <property type="match status" value="1"/>
</dbReference>
<feature type="domain" description="HTH crp-type" evidence="5">
    <location>
        <begin position="128"/>
        <end position="198"/>
    </location>
</feature>
<evidence type="ECO:0000259" key="4">
    <source>
        <dbReference type="PROSITE" id="PS50042"/>
    </source>
</evidence>
<dbReference type="SMART" id="SM00100">
    <property type="entry name" value="cNMP"/>
    <property type="match status" value="1"/>
</dbReference>
<evidence type="ECO:0000313" key="6">
    <source>
        <dbReference type="EMBL" id="OWR00961.1"/>
    </source>
</evidence>
<dbReference type="InterPro" id="IPR000595">
    <property type="entry name" value="cNMP-bd_dom"/>
</dbReference>
<dbReference type="CDD" id="cd00038">
    <property type="entry name" value="CAP_ED"/>
    <property type="match status" value="1"/>
</dbReference>
<name>A0A246K4M4_9SPHN</name>
<evidence type="ECO:0000313" key="7">
    <source>
        <dbReference type="Proteomes" id="UP000197097"/>
    </source>
</evidence>
<dbReference type="InterPro" id="IPR036388">
    <property type="entry name" value="WH-like_DNA-bd_sf"/>
</dbReference>
<dbReference type="SUPFAM" id="SSF51206">
    <property type="entry name" value="cAMP-binding domain-like"/>
    <property type="match status" value="1"/>
</dbReference>
<keyword evidence="7" id="KW-1185">Reference proteome</keyword>
<dbReference type="PROSITE" id="PS50042">
    <property type="entry name" value="CNMP_BINDING_3"/>
    <property type="match status" value="1"/>
</dbReference>
<dbReference type="EMBL" id="NISJ01000001">
    <property type="protein sequence ID" value="OWR00961.1"/>
    <property type="molecule type" value="Genomic_DNA"/>
</dbReference>
<dbReference type="SUPFAM" id="SSF46785">
    <property type="entry name" value="Winged helix' DNA-binding domain"/>
    <property type="match status" value="1"/>
</dbReference>
<evidence type="ECO:0000256" key="3">
    <source>
        <dbReference type="ARBA" id="ARBA00023163"/>
    </source>
</evidence>
<dbReference type="InterPro" id="IPR014710">
    <property type="entry name" value="RmlC-like_jellyroll"/>
</dbReference>
<dbReference type="GO" id="GO:0006355">
    <property type="term" value="P:regulation of DNA-templated transcription"/>
    <property type="evidence" value="ECO:0007669"/>
    <property type="project" value="InterPro"/>
</dbReference>
<dbReference type="AlphaFoldDB" id="A0A246K4M4"/>
<dbReference type="SMART" id="SM00419">
    <property type="entry name" value="HTH_CRP"/>
    <property type="match status" value="1"/>
</dbReference>
<dbReference type="Proteomes" id="UP000197097">
    <property type="component" value="Unassembled WGS sequence"/>
</dbReference>
<gene>
    <name evidence="6" type="ORF">CDQ91_00580</name>
</gene>
<feature type="domain" description="Cyclic nucleotide-binding" evidence="4">
    <location>
        <begin position="26"/>
        <end position="74"/>
    </location>
</feature>
<dbReference type="GO" id="GO:0003677">
    <property type="term" value="F:DNA binding"/>
    <property type="evidence" value="ECO:0007669"/>
    <property type="project" value="UniProtKB-KW"/>
</dbReference>
<evidence type="ECO:0000259" key="5">
    <source>
        <dbReference type="PROSITE" id="PS51063"/>
    </source>
</evidence>
<dbReference type="InterPro" id="IPR012318">
    <property type="entry name" value="HTH_CRP"/>
</dbReference>
<keyword evidence="1" id="KW-0805">Transcription regulation</keyword>
<reference evidence="6 7" key="1">
    <citation type="journal article" date="2002" name="Int. J. Syst. Evol. Microbiol.">
        <title>Sphingopyxis witflariensis sp. nov., isolated from activated sludge.</title>
        <authorList>
            <person name="Kampfer P."/>
            <person name="Witzenberger R."/>
            <person name="Denner E.B."/>
            <person name="Busse H.J."/>
            <person name="Neef A."/>
        </authorList>
    </citation>
    <scope>NUCLEOTIDE SEQUENCE [LARGE SCALE GENOMIC DNA]</scope>
    <source>
        <strain evidence="6 7">DSM 14551</strain>
    </source>
</reference>
<dbReference type="CDD" id="cd00092">
    <property type="entry name" value="HTH_CRP"/>
    <property type="match status" value="1"/>
</dbReference>
<proteinExistence type="predicted"/>
<sequence length="232" mass="25423">MGRSGVQELRAGLRPGAHGQEIELRFRKGEIIFFQGDRSDGWFEVVSGIVRTCRFHIDGHRQLTGFYYKGDAFGVECGRREAAAEAVTNAILSRHFAAAGELESSSQNHALERALESANQCIFLLGRRNANERVAAFLLIAAERLESPESIPLPMPRSDIADHLGLTIHTVSRTISGFVRRGLIELDGPQMCRIIDVEGLMAVAGEEVEAAIERLHTAGPSSVAVHPRGERL</sequence>
<dbReference type="PRINTS" id="PR00034">
    <property type="entry name" value="HTHCRP"/>
</dbReference>
<dbReference type="Pfam" id="PF00027">
    <property type="entry name" value="cNMP_binding"/>
    <property type="match status" value="1"/>
</dbReference>
<keyword evidence="3" id="KW-0804">Transcription</keyword>
<dbReference type="Gene3D" id="2.60.120.10">
    <property type="entry name" value="Jelly Rolls"/>
    <property type="match status" value="1"/>
</dbReference>
<dbReference type="Pfam" id="PF13545">
    <property type="entry name" value="HTH_Crp_2"/>
    <property type="match status" value="1"/>
</dbReference>
<dbReference type="Gene3D" id="1.10.10.10">
    <property type="entry name" value="Winged helix-like DNA-binding domain superfamily/Winged helix DNA-binding domain"/>
    <property type="match status" value="1"/>
</dbReference>
<evidence type="ECO:0000256" key="1">
    <source>
        <dbReference type="ARBA" id="ARBA00023015"/>
    </source>
</evidence>
<keyword evidence="2" id="KW-0238">DNA-binding</keyword>
<dbReference type="InterPro" id="IPR036390">
    <property type="entry name" value="WH_DNA-bd_sf"/>
</dbReference>
<accession>A0A246K4M4</accession>
<dbReference type="InterPro" id="IPR018490">
    <property type="entry name" value="cNMP-bd_dom_sf"/>
</dbReference>
<organism evidence="6 7">
    <name type="scientific">Sphingopyxis witflariensis</name>
    <dbReference type="NCBI Taxonomy" id="173675"/>
    <lineage>
        <taxon>Bacteria</taxon>
        <taxon>Pseudomonadati</taxon>
        <taxon>Pseudomonadota</taxon>
        <taxon>Alphaproteobacteria</taxon>
        <taxon>Sphingomonadales</taxon>
        <taxon>Sphingomonadaceae</taxon>
        <taxon>Sphingopyxis</taxon>
    </lineage>
</organism>
<protein>
    <submittedName>
        <fullName evidence="6">Transcriptional regulator</fullName>
    </submittedName>
</protein>